<evidence type="ECO:0000313" key="1">
    <source>
        <dbReference type="EMBL" id="MBS5589071.1"/>
    </source>
</evidence>
<dbReference type="AlphaFoldDB" id="A0A943EJE0"/>
<accession>A0A943EJE0</accession>
<reference evidence="1" key="1">
    <citation type="submission" date="2021-02" db="EMBL/GenBank/DDBJ databases">
        <title>Infant gut strain persistence is associated with maternal origin, phylogeny, and functional potential including surface adhesion and iron acquisition.</title>
        <authorList>
            <person name="Lou Y.C."/>
        </authorList>
    </citation>
    <scope>NUCLEOTIDE SEQUENCE</scope>
    <source>
        <strain evidence="1">L3_108_000G1_dasL3_108_000G1_metabat.metabat.11</strain>
    </source>
</reference>
<proteinExistence type="predicted"/>
<dbReference type="Proteomes" id="UP000751224">
    <property type="component" value="Unassembled WGS sequence"/>
</dbReference>
<dbReference type="RefSeq" id="WP_303888071.1">
    <property type="nucleotide sequence ID" value="NZ_JAGZCC010000078.1"/>
</dbReference>
<protein>
    <submittedName>
        <fullName evidence="1">Uncharacterized protein</fullName>
    </submittedName>
</protein>
<evidence type="ECO:0000313" key="2">
    <source>
        <dbReference type="Proteomes" id="UP000751224"/>
    </source>
</evidence>
<name>A0A943EJE0_9FIRM</name>
<comment type="caution">
    <text evidence="1">The sequence shown here is derived from an EMBL/GenBank/DDBJ whole genome shotgun (WGS) entry which is preliminary data.</text>
</comment>
<organism evidence="1 2">
    <name type="scientific">Thomasclavelia spiroformis</name>
    <dbReference type="NCBI Taxonomy" id="29348"/>
    <lineage>
        <taxon>Bacteria</taxon>
        <taxon>Bacillati</taxon>
        <taxon>Bacillota</taxon>
        <taxon>Erysipelotrichia</taxon>
        <taxon>Erysipelotrichales</taxon>
        <taxon>Coprobacillaceae</taxon>
        <taxon>Thomasclavelia</taxon>
    </lineage>
</organism>
<dbReference type="EMBL" id="JAGZCC010000078">
    <property type="protein sequence ID" value="MBS5589071.1"/>
    <property type="molecule type" value="Genomic_DNA"/>
</dbReference>
<gene>
    <name evidence="1" type="ORF">KHX14_09770</name>
</gene>
<sequence>MFRLSNDLRQYFTKKQYNYKNNDLTLIEAIIGYQLESDDCIDTFEEYADSLGEIFIDYEQDLELLNLHVFNDLFNSNIYQYIFQSFIKSDDFVLTEVDGVLGYMYDEENEEFINISNNMPLQVRKHINRFYKEAQNECYYVDGEERKLDSYCAETIGFRLYHLKIYNKSLARRLRKNYKANGSFYALCNQLGFYMENGQFLLMEYTYLEASGFYDQYIDSSIIANAIEDLNKELQTNRVFNSGISAAIDEISDYERDDLITAIIKILETENEVII</sequence>